<dbReference type="EMBL" id="JBBXJM010000003">
    <property type="protein sequence ID" value="KAL1410231.1"/>
    <property type="molecule type" value="Genomic_DNA"/>
</dbReference>
<sequence>MSSDASSSSSKRKAPVYTYWQPHKRSKGTEPKAPERHLSPVSVVDLSETEEAGISGRPRLEGTPDTGQPRSADAAPPSNRLGAVIPNLTQREQDLLLDWTGLHRLIEKYKETGVEADLAIKHVLPLERQRRIFGEAFPHGHISALYVKNDFSQIRLQAEELTKDLTFPKRATIKKGIFSALQALAVTPTINDPACQGEKCKRYACLDSGDNGCTSCLLEGKKCKPHKTLGYKGIKDLEKANEDRARAIQERDRALQERDGAISSLEEANEAIKKLKEERTKELFGINPLHGVIEVPSKNVGSAVTGRGKAMEEHGGASPRQDKLVEKVKRLREERDKAIMERDNAIMERDDKGRIIKGLLATARTSVGGSGERDKGVRDPEQTDDEIKRLTSARDKALEDRDKAIAQHKLELQNELRKIEERLREIRENLNSGA</sequence>
<dbReference type="GeneID" id="95985279"/>
<gene>
    <name evidence="3" type="ORF">Q8F55_004236</name>
</gene>
<reference evidence="3 4" key="1">
    <citation type="submission" date="2023-08" db="EMBL/GenBank/DDBJ databases">
        <title>Annotated Genome Sequence of Vanrija albida AlHP1.</title>
        <authorList>
            <person name="Herzog R."/>
        </authorList>
    </citation>
    <scope>NUCLEOTIDE SEQUENCE [LARGE SCALE GENOMIC DNA]</scope>
    <source>
        <strain evidence="3 4">AlHP1</strain>
    </source>
</reference>
<feature type="compositionally biased region" description="Basic and acidic residues" evidence="2">
    <location>
        <begin position="27"/>
        <end position="38"/>
    </location>
</feature>
<keyword evidence="1" id="KW-0175">Coiled coil</keyword>
<name>A0ABR3Q663_9TREE</name>
<evidence type="ECO:0000256" key="2">
    <source>
        <dbReference type="SAM" id="MobiDB-lite"/>
    </source>
</evidence>
<feature type="compositionally biased region" description="Basic and acidic residues" evidence="2">
    <location>
        <begin position="371"/>
        <end position="395"/>
    </location>
</feature>
<evidence type="ECO:0000313" key="4">
    <source>
        <dbReference type="Proteomes" id="UP001565368"/>
    </source>
</evidence>
<proteinExistence type="predicted"/>
<comment type="caution">
    <text evidence="3">The sequence shown here is derived from an EMBL/GenBank/DDBJ whole genome shotgun (WGS) entry which is preliminary data.</text>
</comment>
<keyword evidence="4" id="KW-1185">Reference proteome</keyword>
<feature type="coiled-coil region" evidence="1">
    <location>
        <begin position="237"/>
        <end position="282"/>
    </location>
</feature>
<evidence type="ECO:0000313" key="3">
    <source>
        <dbReference type="EMBL" id="KAL1410231.1"/>
    </source>
</evidence>
<accession>A0ABR3Q663</accession>
<protein>
    <recommendedName>
        <fullName evidence="5">Zn(2)-C6 fungal-type domain-containing protein</fullName>
    </recommendedName>
</protein>
<evidence type="ECO:0000256" key="1">
    <source>
        <dbReference type="SAM" id="Coils"/>
    </source>
</evidence>
<dbReference type="RefSeq" id="XP_069210175.1">
    <property type="nucleotide sequence ID" value="XM_069352757.1"/>
</dbReference>
<feature type="region of interest" description="Disordered" evidence="2">
    <location>
        <begin position="1"/>
        <end position="82"/>
    </location>
</feature>
<organism evidence="3 4">
    <name type="scientific">Vanrija albida</name>
    <dbReference type="NCBI Taxonomy" id="181172"/>
    <lineage>
        <taxon>Eukaryota</taxon>
        <taxon>Fungi</taxon>
        <taxon>Dikarya</taxon>
        <taxon>Basidiomycota</taxon>
        <taxon>Agaricomycotina</taxon>
        <taxon>Tremellomycetes</taxon>
        <taxon>Trichosporonales</taxon>
        <taxon>Trichosporonaceae</taxon>
        <taxon>Vanrija</taxon>
    </lineage>
</organism>
<dbReference type="Proteomes" id="UP001565368">
    <property type="component" value="Unassembled WGS sequence"/>
</dbReference>
<evidence type="ECO:0008006" key="5">
    <source>
        <dbReference type="Google" id="ProtNLM"/>
    </source>
</evidence>
<feature type="coiled-coil region" evidence="1">
    <location>
        <begin position="321"/>
        <end position="348"/>
    </location>
</feature>
<feature type="region of interest" description="Disordered" evidence="2">
    <location>
        <begin position="365"/>
        <end position="395"/>
    </location>
</feature>